<comment type="caution">
    <text evidence="1">The sequence shown here is derived from an EMBL/GenBank/DDBJ whole genome shotgun (WGS) entry which is preliminary data.</text>
</comment>
<dbReference type="AlphaFoldDB" id="A0A0F9DYG1"/>
<dbReference type="EMBL" id="LAZR01029683">
    <property type="protein sequence ID" value="KKL58836.1"/>
    <property type="molecule type" value="Genomic_DNA"/>
</dbReference>
<organism evidence="1">
    <name type="scientific">marine sediment metagenome</name>
    <dbReference type="NCBI Taxonomy" id="412755"/>
    <lineage>
        <taxon>unclassified sequences</taxon>
        <taxon>metagenomes</taxon>
        <taxon>ecological metagenomes</taxon>
    </lineage>
</organism>
<evidence type="ECO:0000313" key="1">
    <source>
        <dbReference type="EMBL" id="KKL58836.1"/>
    </source>
</evidence>
<protein>
    <submittedName>
        <fullName evidence="1">Uncharacterized protein</fullName>
    </submittedName>
</protein>
<proteinExistence type="predicted"/>
<name>A0A0F9DYG1_9ZZZZ</name>
<reference evidence="1" key="1">
    <citation type="journal article" date="2015" name="Nature">
        <title>Complex archaea that bridge the gap between prokaryotes and eukaryotes.</title>
        <authorList>
            <person name="Spang A."/>
            <person name="Saw J.H."/>
            <person name="Jorgensen S.L."/>
            <person name="Zaremba-Niedzwiedzka K."/>
            <person name="Martijn J."/>
            <person name="Lind A.E."/>
            <person name="van Eijk R."/>
            <person name="Schleper C."/>
            <person name="Guy L."/>
            <person name="Ettema T.J."/>
        </authorList>
    </citation>
    <scope>NUCLEOTIDE SEQUENCE</scope>
</reference>
<sequence>MVKIIEEVLLTKDGKTKVVRVKTQVRVPPSYPVRRMFEVVGRNGAKYFLGQSHDNLKKWMLGRETKSGVRRISYTNVRFRKRKNKKNK</sequence>
<accession>A0A0F9DYG1</accession>
<gene>
    <name evidence="1" type="ORF">LCGC14_2221360</name>
</gene>